<evidence type="ECO:0000256" key="1">
    <source>
        <dbReference type="SAM" id="MobiDB-lite"/>
    </source>
</evidence>
<keyword evidence="2" id="KW-0472">Membrane</keyword>
<accession>A0A229TGA9</accession>
<keyword evidence="2" id="KW-1133">Transmembrane helix</keyword>
<feature type="region of interest" description="Disordered" evidence="1">
    <location>
        <begin position="184"/>
        <end position="219"/>
    </location>
</feature>
<feature type="transmembrane region" description="Helical" evidence="2">
    <location>
        <begin position="150"/>
        <end position="176"/>
    </location>
</feature>
<evidence type="ECO:0008006" key="5">
    <source>
        <dbReference type="Google" id="ProtNLM"/>
    </source>
</evidence>
<proteinExistence type="predicted"/>
<feature type="compositionally biased region" description="Low complexity" evidence="1">
    <location>
        <begin position="14"/>
        <end position="46"/>
    </location>
</feature>
<keyword evidence="4" id="KW-1185">Reference proteome</keyword>
<keyword evidence="2" id="KW-0812">Transmembrane</keyword>
<organism evidence="3 4">
    <name type="scientific">Amycolatopsis vastitatis</name>
    <dbReference type="NCBI Taxonomy" id="1905142"/>
    <lineage>
        <taxon>Bacteria</taxon>
        <taxon>Bacillati</taxon>
        <taxon>Actinomycetota</taxon>
        <taxon>Actinomycetes</taxon>
        <taxon>Pseudonocardiales</taxon>
        <taxon>Pseudonocardiaceae</taxon>
        <taxon>Amycolatopsis</taxon>
    </lineage>
</organism>
<evidence type="ECO:0000256" key="2">
    <source>
        <dbReference type="SAM" id="Phobius"/>
    </source>
</evidence>
<feature type="region of interest" description="Disordered" evidence="1">
    <location>
        <begin position="1"/>
        <end position="146"/>
    </location>
</feature>
<dbReference type="OrthoDB" id="3627007at2"/>
<feature type="compositionally biased region" description="Pro residues" evidence="1">
    <location>
        <begin position="1"/>
        <end position="13"/>
    </location>
</feature>
<comment type="caution">
    <text evidence="3">The sequence shown here is derived from an EMBL/GenBank/DDBJ whole genome shotgun (WGS) entry which is preliminary data.</text>
</comment>
<evidence type="ECO:0000313" key="4">
    <source>
        <dbReference type="Proteomes" id="UP000215199"/>
    </source>
</evidence>
<reference evidence="4" key="1">
    <citation type="submission" date="2017-07" db="EMBL/GenBank/DDBJ databases">
        <title>Comparative genome mining reveals phylogenetic distribution patterns of secondary metabolites in Amycolatopsis.</title>
        <authorList>
            <person name="Adamek M."/>
            <person name="Alanjary M."/>
            <person name="Sales-Ortells H."/>
            <person name="Goodfellow M."/>
            <person name="Bull A.T."/>
            <person name="Kalinowski J."/>
            <person name="Ziemert N."/>
        </authorList>
    </citation>
    <scope>NUCLEOTIDE SEQUENCE [LARGE SCALE GENOMIC DNA]</scope>
    <source>
        <strain evidence="4">H5</strain>
    </source>
</reference>
<feature type="compositionally biased region" description="Polar residues" evidence="1">
    <location>
        <begin position="74"/>
        <end position="119"/>
    </location>
</feature>
<dbReference type="EMBL" id="NMUL01000005">
    <property type="protein sequence ID" value="OXM70285.1"/>
    <property type="molecule type" value="Genomic_DNA"/>
</dbReference>
<dbReference type="RefSeq" id="WP_093946061.1">
    <property type="nucleotide sequence ID" value="NZ_NMUL01000005.1"/>
</dbReference>
<dbReference type="Proteomes" id="UP000215199">
    <property type="component" value="Unassembled WGS sequence"/>
</dbReference>
<dbReference type="AlphaFoldDB" id="A0A229TGA9"/>
<feature type="compositionally biased region" description="Low complexity" evidence="1">
    <location>
        <begin position="192"/>
        <end position="214"/>
    </location>
</feature>
<evidence type="ECO:0000313" key="3">
    <source>
        <dbReference type="EMBL" id="OXM70285.1"/>
    </source>
</evidence>
<protein>
    <recommendedName>
        <fullName evidence="5">Twin-arginine translocation protein TatA</fullName>
    </recommendedName>
</protein>
<name>A0A229TGA9_9PSEU</name>
<sequence>MTYPPQPGQPGQPDPYGTQPQSGGYPQQGGWDPNQQQPYPTQQYPQGWDPNQQGYAPPSGGFPASPQPTWGDPHTQQQAWGDPNAQQQAWADPNAQQSAWADPNAQQYGQQAWTPNAGGQVSGWDPATGGYAQGFGGPPAPPKKSRTGMWVAVGAAVVVVLALVGVTGFVTPGFFLSKDENSAAAPQSSTSAKPSAPKTTPRKTTAPTTKPSTSDGGGASDAKALLQSFITKLNAGDNAGAVALGCSDSKRLLDSWLRTFLKPPLQLQLGEVPDDEYLVEGEVTGTAAGKPVKGTLSATNFDDKGFCISTMLVS</sequence>
<gene>
    <name evidence="3" type="ORF">CF165_04125</name>
</gene>